<evidence type="ECO:0000256" key="2">
    <source>
        <dbReference type="ARBA" id="ARBA00008014"/>
    </source>
</evidence>
<dbReference type="Proteomes" id="UP000190105">
    <property type="component" value="Unassembled WGS sequence"/>
</dbReference>
<dbReference type="NCBIfam" id="NF003793">
    <property type="entry name" value="PRK05382.1"/>
    <property type="match status" value="1"/>
</dbReference>
<keyword evidence="10 11" id="KW-0456">Lyase</keyword>
<dbReference type="PANTHER" id="PTHR21085:SF0">
    <property type="entry name" value="CHORISMATE SYNTHASE"/>
    <property type="match status" value="1"/>
</dbReference>
<dbReference type="InterPro" id="IPR020541">
    <property type="entry name" value="Chorismate_synthase_CS"/>
</dbReference>
<dbReference type="STRING" id="1147123.SAMN05443428_1391"/>
<dbReference type="PROSITE" id="PS00787">
    <property type="entry name" value="CHORISMATE_SYNTHASE_1"/>
    <property type="match status" value="1"/>
</dbReference>
<evidence type="ECO:0000256" key="7">
    <source>
        <dbReference type="ARBA" id="ARBA00022827"/>
    </source>
</evidence>
<dbReference type="EMBL" id="FUYH01000039">
    <property type="protein sequence ID" value="SKA99905.1"/>
    <property type="molecule type" value="Genomic_DNA"/>
</dbReference>
<feature type="binding site" evidence="11">
    <location>
        <position position="40"/>
    </location>
    <ligand>
        <name>NADP(+)</name>
        <dbReference type="ChEBI" id="CHEBI:58349"/>
    </ligand>
</feature>
<dbReference type="GO" id="GO:0004107">
    <property type="term" value="F:chorismate synthase activity"/>
    <property type="evidence" value="ECO:0007669"/>
    <property type="project" value="UniProtKB-UniRule"/>
</dbReference>
<evidence type="ECO:0000256" key="10">
    <source>
        <dbReference type="ARBA" id="ARBA00023239"/>
    </source>
</evidence>
<dbReference type="GO" id="GO:0009423">
    <property type="term" value="P:chorismate biosynthetic process"/>
    <property type="evidence" value="ECO:0007669"/>
    <property type="project" value="UniProtKB-UniRule"/>
</dbReference>
<evidence type="ECO:0000256" key="5">
    <source>
        <dbReference type="ARBA" id="ARBA00022630"/>
    </source>
</evidence>
<dbReference type="EC" id="4.2.3.5" evidence="3 11"/>
<feature type="binding site" evidence="11">
    <location>
        <begin position="306"/>
        <end position="310"/>
    </location>
    <ligand>
        <name>FMN</name>
        <dbReference type="ChEBI" id="CHEBI:58210"/>
    </ligand>
</feature>
<dbReference type="UniPathway" id="UPA00053">
    <property type="reaction ID" value="UER00090"/>
</dbReference>
<dbReference type="OrthoDB" id="9771806at2"/>
<dbReference type="RefSeq" id="WP_078697770.1">
    <property type="nucleotide sequence ID" value="NZ_FUYH01000039.1"/>
</dbReference>
<proteinExistence type="inferred from homology"/>
<dbReference type="PANTHER" id="PTHR21085">
    <property type="entry name" value="CHORISMATE SYNTHASE"/>
    <property type="match status" value="1"/>
</dbReference>
<evidence type="ECO:0000256" key="8">
    <source>
        <dbReference type="ARBA" id="ARBA00022857"/>
    </source>
</evidence>
<keyword evidence="4 11" id="KW-0028">Amino-acid biosynthesis</keyword>
<dbReference type="CDD" id="cd07304">
    <property type="entry name" value="Chorismate_synthase"/>
    <property type="match status" value="1"/>
</dbReference>
<evidence type="ECO:0000256" key="4">
    <source>
        <dbReference type="ARBA" id="ARBA00022605"/>
    </source>
</evidence>
<name>A0A1T4YFA1_9CLOT</name>
<keyword evidence="14" id="KW-1185">Reference proteome</keyword>
<dbReference type="InterPro" id="IPR000453">
    <property type="entry name" value="Chorismate_synth"/>
</dbReference>
<feature type="binding site" evidence="11">
    <location>
        <begin position="247"/>
        <end position="248"/>
    </location>
    <ligand>
        <name>FMN</name>
        <dbReference type="ChEBI" id="CHEBI:58210"/>
    </ligand>
</feature>
<comment type="similarity">
    <text evidence="2 11 12">Belongs to the chorismate synthase family.</text>
</comment>
<dbReference type="GO" id="GO:0009073">
    <property type="term" value="P:aromatic amino acid family biosynthetic process"/>
    <property type="evidence" value="ECO:0007669"/>
    <property type="project" value="UniProtKB-KW"/>
</dbReference>
<dbReference type="Gene3D" id="3.60.150.10">
    <property type="entry name" value="Chorismate synthase AroC"/>
    <property type="match status" value="1"/>
</dbReference>
<protein>
    <recommendedName>
        <fullName evidence="3 11">Chorismate synthase</fullName>
        <shortName evidence="11">CS</shortName>
        <ecNumber evidence="3 11">4.2.3.5</ecNumber>
    </recommendedName>
    <alternativeName>
        <fullName evidence="11">5-enolpyruvylshikimate-3-phosphate phospholyase</fullName>
    </alternativeName>
</protein>
<feature type="binding site" evidence="11">
    <location>
        <position position="331"/>
    </location>
    <ligand>
        <name>FMN</name>
        <dbReference type="ChEBI" id="CHEBI:58210"/>
    </ligand>
</feature>
<comment type="subunit">
    <text evidence="11">Homotetramer.</text>
</comment>
<evidence type="ECO:0000313" key="14">
    <source>
        <dbReference type="Proteomes" id="UP000190105"/>
    </source>
</evidence>
<comment type="catalytic activity">
    <reaction evidence="11 12">
        <text>5-O-(1-carboxyvinyl)-3-phosphoshikimate = chorismate + phosphate</text>
        <dbReference type="Rhea" id="RHEA:21020"/>
        <dbReference type="ChEBI" id="CHEBI:29748"/>
        <dbReference type="ChEBI" id="CHEBI:43474"/>
        <dbReference type="ChEBI" id="CHEBI:57701"/>
        <dbReference type="EC" id="4.2.3.5"/>
    </reaction>
</comment>
<evidence type="ECO:0000256" key="3">
    <source>
        <dbReference type="ARBA" id="ARBA00013036"/>
    </source>
</evidence>
<evidence type="ECO:0000256" key="1">
    <source>
        <dbReference type="ARBA" id="ARBA00005044"/>
    </source>
</evidence>
<dbReference type="GO" id="GO:0005829">
    <property type="term" value="C:cytosol"/>
    <property type="evidence" value="ECO:0007669"/>
    <property type="project" value="TreeGrafter"/>
</dbReference>
<dbReference type="GO" id="GO:0008652">
    <property type="term" value="P:amino acid biosynthetic process"/>
    <property type="evidence" value="ECO:0007669"/>
    <property type="project" value="UniProtKB-KW"/>
</dbReference>
<dbReference type="GO" id="GO:0010181">
    <property type="term" value="F:FMN binding"/>
    <property type="evidence" value="ECO:0007669"/>
    <property type="project" value="TreeGrafter"/>
</dbReference>
<organism evidence="13 14">
    <name type="scientific">Caloramator quimbayensis</name>
    <dbReference type="NCBI Taxonomy" id="1147123"/>
    <lineage>
        <taxon>Bacteria</taxon>
        <taxon>Bacillati</taxon>
        <taxon>Bacillota</taxon>
        <taxon>Clostridia</taxon>
        <taxon>Eubacteriales</taxon>
        <taxon>Clostridiaceae</taxon>
        <taxon>Caloramator</taxon>
    </lineage>
</organism>
<dbReference type="FunFam" id="3.60.150.10:FF:000002">
    <property type="entry name" value="Chorismate synthase"/>
    <property type="match status" value="1"/>
</dbReference>
<evidence type="ECO:0000313" key="13">
    <source>
        <dbReference type="EMBL" id="SKA99905.1"/>
    </source>
</evidence>
<gene>
    <name evidence="11" type="primary">aroC</name>
    <name evidence="13" type="ORF">SAMN05443428_1391</name>
</gene>
<sequence>MLRYLDAGESHGKALVAIIEGFPSNVAINVERINRQLYRRQRGYGRGNRMKIEKDKIDVISGIRGGKTTGSPICVMIQNIDYDNWKEVMDISKEYPEKVKIPRPGHADLNGALKYNIDDIRNVYERASARETAIRVAVGAISMELLREFNVKINSRTISIGDVRDESSVQLENDEHYAAIESSLVRCFDKIAEKKMIELINKASSLGETLGGCVEIKAFNIPCGLGSYVSYDRRMDFRIMGAIASIQGVKAVEIGDGIFASTQFGSHVNDEIIINNGMYKRNSNYAGGIEGGITNGMPINIRAFMKPIPTTKVEINTVDLMGNIKKSRYERSDVCAVPALGVICENVVAFEVAKAFLEKFSGDSIEDIKNSYDYYVGRIIRR</sequence>
<dbReference type="AlphaFoldDB" id="A0A1T4YFA1"/>
<keyword evidence="6 11" id="KW-0288">FMN</keyword>
<dbReference type="HAMAP" id="MF_00300">
    <property type="entry name" value="Chorismate_synth"/>
    <property type="match status" value="1"/>
</dbReference>
<comment type="pathway">
    <text evidence="1 11 12">Metabolic intermediate biosynthesis; chorismate biosynthesis; chorismate from D-erythrose 4-phosphate and phosphoenolpyruvate: step 7/7.</text>
</comment>
<dbReference type="NCBIfam" id="TIGR00033">
    <property type="entry name" value="aroC"/>
    <property type="match status" value="1"/>
</dbReference>
<keyword evidence="8 11" id="KW-0521">NADP</keyword>
<dbReference type="InterPro" id="IPR035904">
    <property type="entry name" value="Chorismate_synth_AroC_sf"/>
</dbReference>
<dbReference type="PIRSF" id="PIRSF001456">
    <property type="entry name" value="Chorismate_synth"/>
    <property type="match status" value="1"/>
</dbReference>
<evidence type="ECO:0000256" key="11">
    <source>
        <dbReference type="HAMAP-Rule" id="MF_00300"/>
    </source>
</evidence>
<feature type="binding site" evidence="11">
    <location>
        <begin position="126"/>
        <end position="128"/>
    </location>
    <ligand>
        <name>FMN</name>
        <dbReference type="ChEBI" id="CHEBI:58210"/>
    </ligand>
</feature>
<comment type="cofactor">
    <cofactor evidence="11 12">
        <name>FMNH2</name>
        <dbReference type="ChEBI" id="CHEBI:57618"/>
    </cofactor>
    <text evidence="11 12">Reduced FMN (FMNH(2)).</text>
</comment>
<dbReference type="Pfam" id="PF01264">
    <property type="entry name" value="Chorismate_synt"/>
    <property type="match status" value="1"/>
</dbReference>
<keyword evidence="7 11" id="KW-0274">FAD</keyword>
<evidence type="ECO:0000256" key="12">
    <source>
        <dbReference type="RuleBase" id="RU000605"/>
    </source>
</evidence>
<reference evidence="14" key="1">
    <citation type="submission" date="2017-02" db="EMBL/GenBank/DDBJ databases">
        <authorList>
            <person name="Varghese N."/>
            <person name="Submissions S."/>
        </authorList>
    </citation>
    <scope>NUCLEOTIDE SEQUENCE [LARGE SCALE GENOMIC DNA]</scope>
    <source>
        <strain evidence="14">USBA 833</strain>
    </source>
</reference>
<comment type="function">
    <text evidence="11">Catalyzes the anti-1,4-elimination of the C-3 phosphate and the C-6 proR hydrogen from 5-enolpyruvylshikimate-3-phosphate (EPSP) to yield chorismate, which is the branch point compound that serves as the starting substrate for the three terminal pathways of aromatic amino acid biosynthesis. This reaction introduces a second double bond into the aromatic ring system.</text>
</comment>
<evidence type="ECO:0000256" key="6">
    <source>
        <dbReference type="ARBA" id="ARBA00022643"/>
    </source>
</evidence>
<feature type="binding site" evidence="11">
    <location>
        <position position="291"/>
    </location>
    <ligand>
        <name>FMN</name>
        <dbReference type="ChEBI" id="CHEBI:58210"/>
    </ligand>
</feature>
<keyword evidence="9 11" id="KW-0057">Aromatic amino acid biosynthesis</keyword>
<evidence type="ECO:0000256" key="9">
    <source>
        <dbReference type="ARBA" id="ARBA00023141"/>
    </source>
</evidence>
<feature type="binding site" evidence="11">
    <location>
        <position position="46"/>
    </location>
    <ligand>
        <name>NADP(+)</name>
        <dbReference type="ChEBI" id="CHEBI:58349"/>
    </ligand>
</feature>
<dbReference type="SUPFAM" id="SSF103263">
    <property type="entry name" value="Chorismate synthase, AroC"/>
    <property type="match status" value="1"/>
</dbReference>
<accession>A0A1T4YFA1</accession>
<keyword evidence="5 11" id="KW-0285">Flavoprotein</keyword>
<dbReference type="PROSITE" id="PS00788">
    <property type="entry name" value="CHORISMATE_SYNTHASE_2"/>
    <property type="match status" value="1"/>
</dbReference>